<dbReference type="Pfam" id="PF04749">
    <property type="entry name" value="PLAC8"/>
    <property type="match status" value="1"/>
</dbReference>
<dbReference type="Proteomes" id="UP001154282">
    <property type="component" value="Unassembled WGS sequence"/>
</dbReference>
<evidence type="ECO:0000313" key="1">
    <source>
        <dbReference type="EMBL" id="CAI0472390.1"/>
    </source>
</evidence>
<proteinExistence type="predicted"/>
<protein>
    <recommendedName>
        <fullName evidence="3">Cell number regulator 8</fullName>
    </recommendedName>
</protein>
<name>A0AAV0PN66_9ROSI</name>
<evidence type="ECO:0008006" key="3">
    <source>
        <dbReference type="Google" id="ProtNLM"/>
    </source>
</evidence>
<dbReference type="PANTHER" id="PTHR15907">
    <property type="entry name" value="DUF614 FAMILY PROTEIN-RELATED"/>
    <property type="match status" value="1"/>
</dbReference>
<accession>A0AAV0PN66</accession>
<keyword evidence="2" id="KW-1185">Reference proteome</keyword>
<evidence type="ECO:0000313" key="2">
    <source>
        <dbReference type="Proteomes" id="UP001154282"/>
    </source>
</evidence>
<sequence length="331" mass="35635">QPCSRVWSLPKFLASIFQIPPPSLICLPYPSINLSSPFAQIPNRLAHFLPLPAPVLIAKSLSPIKTMAQTNTANTLGSSNDDREESSPLLNMATTEEEQVSDKKPTKVLAATDTKPAATAASPLAKSAAAGQGGSAAEHGWTTDGLPLGHGSVVGEPMGRAQWDSGICDCLGRNDEFCSSDLEVCLLGSVAPCVLYGSNAERLGSSPGTFANHCLPYTGLYLIGNSVFGWNCLAPWFSYPNRTAMRRRFNLEGSCEAVNRSCGCIGSCIEDEFQLEQCETACDFSTHVFCHPCALCQEGREIRRRVPHPGFKPQPMLVMLPPGYQTMARQP</sequence>
<dbReference type="NCBIfam" id="TIGR01571">
    <property type="entry name" value="A_thal_Cys_rich"/>
    <property type="match status" value="1"/>
</dbReference>
<organism evidence="1 2">
    <name type="scientific">Linum tenue</name>
    <dbReference type="NCBI Taxonomy" id="586396"/>
    <lineage>
        <taxon>Eukaryota</taxon>
        <taxon>Viridiplantae</taxon>
        <taxon>Streptophyta</taxon>
        <taxon>Embryophyta</taxon>
        <taxon>Tracheophyta</taxon>
        <taxon>Spermatophyta</taxon>
        <taxon>Magnoliopsida</taxon>
        <taxon>eudicotyledons</taxon>
        <taxon>Gunneridae</taxon>
        <taxon>Pentapetalae</taxon>
        <taxon>rosids</taxon>
        <taxon>fabids</taxon>
        <taxon>Malpighiales</taxon>
        <taxon>Linaceae</taxon>
        <taxon>Linum</taxon>
    </lineage>
</organism>
<feature type="non-terminal residue" evidence="1">
    <location>
        <position position="1"/>
    </location>
</feature>
<dbReference type="AlphaFoldDB" id="A0AAV0PN66"/>
<comment type="caution">
    <text evidence="1">The sequence shown here is derived from an EMBL/GenBank/DDBJ whole genome shotgun (WGS) entry which is preliminary data.</text>
</comment>
<gene>
    <name evidence="1" type="ORF">LITE_LOCUS39252</name>
</gene>
<dbReference type="InterPro" id="IPR006461">
    <property type="entry name" value="PLAC_motif_containing"/>
</dbReference>
<dbReference type="EMBL" id="CAMGYJ010000009">
    <property type="protein sequence ID" value="CAI0472390.1"/>
    <property type="molecule type" value="Genomic_DNA"/>
</dbReference>
<reference evidence="1" key="1">
    <citation type="submission" date="2022-08" db="EMBL/GenBank/DDBJ databases">
        <authorList>
            <person name="Gutierrez-Valencia J."/>
        </authorList>
    </citation>
    <scope>NUCLEOTIDE SEQUENCE</scope>
</reference>